<dbReference type="Pfam" id="PF00195">
    <property type="entry name" value="Chal_sti_synt_N"/>
    <property type="match status" value="1"/>
</dbReference>
<dbReference type="GO" id="GO:0030639">
    <property type="term" value="P:polyketide biosynthetic process"/>
    <property type="evidence" value="ECO:0007669"/>
    <property type="project" value="TreeGrafter"/>
</dbReference>
<dbReference type="Pfam" id="PF02797">
    <property type="entry name" value="Chal_sti_synt_C"/>
    <property type="match status" value="1"/>
</dbReference>
<feature type="domain" description="Chalcone/stilbene synthase N-terminal" evidence="5">
    <location>
        <begin position="80"/>
        <end position="231"/>
    </location>
</feature>
<dbReference type="Proteomes" id="UP000325672">
    <property type="component" value="Unassembled WGS sequence"/>
</dbReference>
<keyword evidence="2 3" id="KW-0808">Transferase</keyword>
<dbReference type="AlphaFoldDB" id="A0A5N6SV38"/>
<dbReference type="InterPro" id="IPR011141">
    <property type="entry name" value="Polyketide_synthase_type-III"/>
</dbReference>
<comment type="similarity">
    <text evidence="1 3">Belongs to the thiolase-like superfamily. Chalcone/stilbene synthases family.</text>
</comment>
<reference evidence="7 8" key="1">
    <citation type="submission" date="2019-04" db="EMBL/GenBank/DDBJ databases">
        <title>Friends and foes A comparative genomics study of 23 Aspergillus species from section Flavi.</title>
        <authorList>
            <consortium name="DOE Joint Genome Institute"/>
            <person name="Kjaerbolling I."/>
            <person name="Vesth T."/>
            <person name="Frisvad J.C."/>
            <person name="Nybo J.L."/>
            <person name="Theobald S."/>
            <person name="Kildgaard S."/>
            <person name="Isbrandt T."/>
            <person name="Kuo A."/>
            <person name="Sato A."/>
            <person name="Lyhne E.K."/>
            <person name="Kogle M.E."/>
            <person name="Wiebenga A."/>
            <person name="Kun R.S."/>
            <person name="Lubbers R.J."/>
            <person name="Makela M.R."/>
            <person name="Barry K."/>
            <person name="Chovatia M."/>
            <person name="Clum A."/>
            <person name="Daum C."/>
            <person name="Haridas S."/>
            <person name="He G."/>
            <person name="LaButti K."/>
            <person name="Lipzen A."/>
            <person name="Mondo S."/>
            <person name="Riley R."/>
            <person name="Salamov A."/>
            <person name="Simmons B.A."/>
            <person name="Magnuson J.K."/>
            <person name="Henrissat B."/>
            <person name="Mortensen U.H."/>
            <person name="Larsen T.O."/>
            <person name="Devries R.P."/>
            <person name="Grigoriev I.V."/>
            <person name="Machida M."/>
            <person name="Baker S.E."/>
            <person name="Andersen M.R."/>
        </authorList>
    </citation>
    <scope>NUCLEOTIDE SEQUENCE [LARGE SCALE GENOMIC DNA]</scope>
    <source>
        <strain evidence="7 8">CBS 117625</strain>
    </source>
</reference>
<dbReference type="PIRSF" id="PIRSF000451">
    <property type="entry name" value="PKS_III"/>
    <property type="match status" value="1"/>
</dbReference>
<accession>A0A5N6SV38</accession>
<feature type="region of interest" description="Disordered" evidence="4">
    <location>
        <begin position="1"/>
        <end position="27"/>
    </location>
</feature>
<evidence type="ECO:0000259" key="5">
    <source>
        <dbReference type="Pfam" id="PF00195"/>
    </source>
</evidence>
<evidence type="ECO:0000256" key="1">
    <source>
        <dbReference type="ARBA" id="ARBA00005531"/>
    </source>
</evidence>
<dbReference type="GO" id="GO:0016747">
    <property type="term" value="F:acyltransferase activity, transferring groups other than amino-acyl groups"/>
    <property type="evidence" value="ECO:0007669"/>
    <property type="project" value="InterPro"/>
</dbReference>
<dbReference type="GeneID" id="43643863"/>
<dbReference type="RefSeq" id="XP_031914611.1">
    <property type="nucleotide sequence ID" value="XM_032059653.1"/>
</dbReference>
<dbReference type="InterPro" id="IPR001099">
    <property type="entry name" value="Chalcone/stilbene_synt_N"/>
</dbReference>
<evidence type="ECO:0000256" key="2">
    <source>
        <dbReference type="ARBA" id="ARBA00022679"/>
    </source>
</evidence>
<dbReference type="InterPro" id="IPR012328">
    <property type="entry name" value="Chalcone/stilbene_synt_C"/>
</dbReference>
<dbReference type="InterPro" id="IPR016039">
    <property type="entry name" value="Thiolase-like"/>
</dbReference>
<dbReference type="PANTHER" id="PTHR11877">
    <property type="entry name" value="HYDROXYMETHYLGLUTARYL-COA SYNTHASE"/>
    <property type="match status" value="1"/>
</dbReference>
<sequence>MGASGSLPSKGSPTVPGQRKDDLTITGMGTEWPSKLVGPGEFKDLALKHYPEDAPWLKALLNVNGKTGIQSRAMLDIWSDPRWNREEPPGADEVDAAFRQYGTELAEQAARKALSDSNISPSAITHVVAVTATNAGSPGYDQLVARRLGLAPTAERILVAGAGCSGGLAALRAASDLAMAASLQGKEARVLVIACEICSIQVRCELHKSATSENGSIGPVLFGDGASALVLCNSHGMAKNAPRLFTIVDRHSEIMPEAFDDMSYKVSPHGFLLTLSKNVPALTAAAVREPFQSLTNANGKGSLSASSFDWALHPGGLAIIKGVQNSMDLSDDALRASNEIYKTRGNTSSVAVLAVLDKLRSMEKGKKDVIACSVGPGLVVEMALLQRVC</sequence>
<dbReference type="PANTHER" id="PTHR11877:SF46">
    <property type="entry name" value="TYPE III POLYKETIDE SYNTHASE A"/>
    <property type="match status" value="1"/>
</dbReference>
<dbReference type="Gene3D" id="3.40.47.10">
    <property type="match status" value="2"/>
</dbReference>
<evidence type="ECO:0000259" key="6">
    <source>
        <dbReference type="Pfam" id="PF02797"/>
    </source>
</evidence>
<keyword evidence="3" id="KW-0012">Acyltransferase</keyword>
<feature type="domain" description="Chalcone/stilbene synthase C-terminal" evidence="6">
    <location>
        <begin position="252"/>
        <end position="388"/>
    </location>
</feature>
<name>A0A5N6SV38_ASPPS</name>
<evidence type="ECO:0000256" key="4">
    <source>
        <dbReference type="SAM" id="MobiDB-lite"/>
    </source>
</evidence>
<keyword evidence="8" id="KW-1185">Reference proteome</keyword>
<organism evidence="7 8">
    <name type="scientific">Aspergillus pseudotamarii</name>
    <dbReference type="NCBI Taxonomy" id="132259"/>
    <lineage>
        <taxon>Eukaryota</taxon>
        <taxon>Fungi</taxon>
        <taxon>Dikarya</taxon>
        <taxon>Ascomycota</taxon>
        <taxon>Pezizomycotina</taxon>
        <taxon>Eurotiomycetes</taxon>
        <taxon>Eurotiomycetidae</taxon>
        <taxon>Eurotiales</taxon>
        <taxon>Aspergillaceae</taxon>
        <taxon>Aspergillus</taxon>
        <taxon>Aspergillus subgen. Circumdati</taxon>
    </lineage>
</organism>
<evidence type="ECO:0000256" key="3">
    <source>
        <dbReference type="RuleBase" id="RU003633"/>
    </source>
</evidence>
<dbReference type="EMBL" id="ML743570">
    <property type="protein sequence ID" value="KAE8138548.1"/>
    <property type="molecule type" value="Genomic_DNA"/>
</dbReference>
<proteinExistence type="inferred from homology"/>
<dbReference type="OrthoDB" id="329835at2759"/>
<gene>
    <name evidence="7" type="ORF">BDV38DRAFT_281855</name>
</gene>
<dbReference type="SUPFAM" id="SSF53901">
    <property type="entry name" value="Thiolase-like"/>
    <property type="match status" value="2"/>
</dbReference>
<protein>
    <submittedName>
        <fullName evidence="7">Chalcone synthase B</fullName>
    </submittedName>
</protein>
<evidence type="ECO:0000313" key="8">
    <source>
        <dbReference type="Proteomes" id="UP000325672"/>
    </source>
</evidence>
<feature type="compositionally biased region" description="Polar residues" evidence="4">
    <location>
        <begin position="1"/>
        <end position="12"/>
    </location>
</feature>
<evidence type="ECO:0000313" key="7">
    <source>
        <dbReference type="EMBL" id="KAE8138548.1"/>
    </source>
</evidence>